<organism evidence="1 2">
    <name type="scientific">Leptospira kemamanensis</name>
    <dbReference type="NCBI Taxonomy" id="2484942"/>
    <lineage>
        <taxon>Bacteria</taxon>
        <taxon>Pseudomonadati</taxon>
        <taxon>Spirochaetota</taxon>
        <taxon>Spirochaetia</taxon>
        <taxon>Leptospirales</taxon>
        <taxon>Leptospiraceae</taxon>
        <taxon>Leptospira</taxon>
    </lineage>
</organism>
<evidence type="ECO:0000313" key="2">
    <source>
        <dbReference type="Proteomes" id="UP000297609"/>
    </source>
</evidence>
<name>A0A4R9JPH4_9LEPT</name>
<evidence type="ECO:0000313" key="1">
    <source>
        <dbReference type="EMBL" id="TGL48926.1"/>
    </source>
</evidence>
<reference evidence="1" key="1">
    <citation type="journal article" date="2019" name="PLoS Negl. Trop. Dis.">
        <title>Revisiting the worldwide diversity of Leptospira species in the environment.</title>
        <authorList>
            <person name="Vincent A.T."/>
            <person name="Schiettekatte O."/>
            <person name="Bourhy P."/>
            <person name="Veyrier F.J."/>
            <person name="Picardeau M."/>
        </authorList>
    </citation>
    <scope>NUCLEOTIDE SEQUENCE [LARGE SCALE GENOMIC DNA]</scope>
    <source>
        <strain evidence="1">201702454</strain>
    </source>
</reference>
<dbReference type="EMBL" id="RQGG01000043">
    <property type="protein sequence ID" value="TGL48926.1"/>
    <property type="molecule type" value="Genomic_DNA"/>
</dbReference>
<comment type="caution">
    <text evidence="1">The sequence shown here is derived from an EMBL/GenBank/DDBJ whole genome shotgun (WGS) entry which is preliminary data.</text>
</comment>
<keyword evidence="2" id="KW-1185">Reference proteome</keyword>
<protein>
    <submittedName>
        <fullName evidence="1">Uncharacterized protein</fullName>
    </submittedName>
</protein>
<proteinExistence type="predicted"/>
<gene>
    <name evidence="1" type="ORF">EHQ59_15600</name>
</gene>
<sequence length="76" mass="8094">MFFSTSCSERKDTTLQRNLFTFLVSCTGGSLDACNSGCAAQYPDITGPNYTAASTCFSNCTTNCNLSGTLLLLTNK</sequence>
<dbReference type="AlphaFoldDB" id="A0A4R9JPH4"/>
<dbReference type="OrthoDB" id="345917at2"/>
<dbReference type="Proteomes" id="UP000297609">
    <property type="component" value="Unassembled WGS sequence"/>
</dbReference>
<accession>A0A4R9JPH4</accession>